<feature type="region of interest" description="Disordered" evidence="4">
    <location>
        <begin position="436"/>
        <end position="706"/>
    </location>
</feature>
<dbReference type="OrthoDB" id="5559380at2759"/>
<dbReference type="Pfam" id="PF08580">
    <property type="entry name" value="KAR9"/>
    <property type="match status" value="1"/>
</dbReference>
<feature type="compositionally biased region" description="Polar residues" evidence="4">
    <location>
        <begin position="269"/>
        <end position="287"/>
    </location>
</feature>
<feature type="compositionally biased region" description="Polar residues" evidence="4">
    <location>
        <begin position="329"/>
        <end position="345"/>
    </location>
</feature>
<dbReference type="STRING" id="27342.A0A0H2S8K3"/>
<gene>
    <name evidence="6" type="ORF">SCHPADRAFT_820635</name>
</gene>
<dbReference type="GO" id="GO:0005938">
    <property type="term" value="C:cell cortex"/>
    <property type="evidence" value="ECO:0007669"/>
    <property type="project" value="TreeGrafter"/>
</dbReference>
<dbReference type="PANTHER" id="PTHR37271:SF1">
    <property type="entry name" value="KARYOGAMY PROTEIN KAR9"/>
    <property type="match status" value="1"/>
</dbReference>
<feature type="compositionally biased region" description="Polar residues" evidence="4">
    <location>
        <begin position="383"/>
        <end position="404"/>
    </location>
</feature>
<feature type="region of interest" description="Disordered" evidence="4">
    <location>
        <begin position="377"/>
        <end position="421"/>
    </location>
</feature>
<feature type="compositionally biased region" description="Pro residues" evidence="4">
    <location>
        <begin position="446"/>
        <end position="455"/>
    </location>
</feature>
<dbReference type="AlphaFoldDB" id="A0A0H2S8K3"/>
<dbReference type="InParanoid" id="A0A0H2S8K3"/>
<keyword evidence="3" id="KW-0206">Cytoskeleton</keyword>
<proteinExistence type="predicted"/>
<dbReference type="InterPro" id="IPR013889">
    <property type="entry name" value="Karyogamy_KAR9"/>
</dbReference>
<feature type="compositionally biased region" description="Low complexity" evidence="4">
    <location>
        <begin position="687"/>
        <end position="705"/>
    </location>
</feature>
<dbReference type="GO" id="GO:0030473">
    <property type="term" value="P:nuclear migration along microtubule"/>
    <property type="evidence" value="ECO:0007669"/>
    <property type="project" value="TreeGrafter"/>
</dbReference>
<feature type="compositionally biased region" description="Low complexity" evidence="4">
    <location>
        <begin position="648"/>
        <end position="672"/>
    </location>
</feature>
<feature type="region of interest" description="Disordered" evidence="4">
    <location>
        <begin position="324"/>
        <end position="347"/>
    </location>
</feature>
<keyword evidence="7" id="KW-1185">Reference proteome</keyword>
<dbReference type="GO" id="GO:0051293">
    <property type="term" value="P:establishment of spindle localization"/>
    <property type="evidence" value="ECO:0007669"/>
    <property type="project" value="TreeGrafter"/>
</dbReference>
<evidence type="ECO:0000256" key="2">
    <source>
        <dbReference type="ARBA" id="ARBA00022490"/>
    </source>
</evidence>
<name>A0A0H2S8K3_9AGAM</name>
<feature type="domain" description="GAR" evidence="5">
    <location>
        <begin position="725"/>
        <end position="822"/>
    </location>
</feature>
<dbReference type="PROSITE" id="PS51460">
    <property type="entry name" value="GAR"/>
    <property type="match status" value="1"/>
</dbReference>
<feature type="compositionally biased region" description="Polar residues" evidence="4">
    <location>
        <begin position="610"/>
        <end position="622"/>
    </location>
</feature>
<comment type="subcellular location">
    <subcellularLocation>
        <location evidence="1">Cytoplasm</location>
        <location evidence="1">Cytoskeleton</location>
    </subcellularLocation>
</comment>
<feature type="compositionally biased region" description="Low complexity" evidence="4">
    <location>
        <begin position="459"/>
        <end position="474"/>
    </location>
</feature>
<dbReference type="InterPro" id="IPR036534">
    <property type="entry name" value="GAR_dom_sf"/>
</dbReference>
<evidence type="ECO:0000313" key="7">
    <source>
        <dbReference type="Proteomes" id="UP000053477"/>
    </source>
</evidence>
<evidence type="ECO:0000256" key="4">
    <source>
        <dbReference type="SAM" id="MobiDB-lite"/>
    </source>
</evidence>
<feature type="compositionally biased region" description="Polar residues" evidence="4">
    <location>
        <begin position="300"/>
        <end position="309"/>
    </location>
</feature>
<organism evidence="6 7">
    <name type="scientific">Schizopora paradoxa</name>
    <dbReference type="NCBI Taxonomy" id="27342"/>
    <lineage>
        <taxon>Eukaryota</taxon>
        <taxon>Fungi</taxon>
        <taxon>Dikarya</taxon>
        <taxon>Basidiomycota</taxon>
        <taxon>Agaricomycotina</taxon>
        <taxon>Agaricomycetes</taxon>
        <taxon>Hymenochaetales</taxon>
        <taxon>Schizoporaceae</taxon>
        <taxon>Schizopora</taxon>
    </lineage>
</organism>
<dbReference type="Pfam" id="PF02187">
    <property type="entry name" value="GAS2"/>
    <property type="match status" value="1"/>
</dbReference>
<dbReference type="PANTHER" id="PTHR37271">
    <property type="entry name" value="KARYOGAMY PROTEIN KAR9"/>
    <property type="match status" value="1"/>
</dbReference>
<dbReference type="GO" id="GO:0043332">
    <property type="term" value="C:mating projection tip"/>
    <property type="evidence" value="ECO:0007669"/>
    <property type="project" value="TreeGrafter"/>
</dbReference>
<feature type="compositionally biased region" description="Low complexity" evidence="4">
    <location>
        <begin position="523"/>
        <end position="540"/>
    </location>
</feature>
<dbReference type="SUPFAM" id="SSF143575">
    <property type="entry name" value="GAS2 domain-like"/>
    <property type="match status" value="1"/>
</dbReference>
<dbReference type="EMBL" id="KQ085899">
    <property type="protein sequence ID" value="KLO17958.1"/>
    <property type="molecule type" value="Genomic_DNA"/>
</dbReference>
<dbReference type="Proteomes" id="UP000053477">
    <property type="component" value="Unassembled WGS sequence"/>
</dbReference>
<evidence type="ECO:0000313" key="6">
    <source>
        <dbReference type="EMBL" id="KLO17958.1"/>
    </source>
</evidence>
<protein>
    <recommendedName>
        <fullName evidence="5">GAR domain-containing protein</fullName>
    </recommendedName>
</protein>
<evidence type="ECO:0000256" key="3">
    <source>
        <dbReference type="ARBA" id="ARBA00023212"/>
    </source>
</evidence>
<dbReference type="GO" id="GO:0008017">
    <property type="term" value="F:microtubule binding"/>
    <property type="evidence" value="ECO:0007669"/>
    <property type="project" value="InterPro"/>
</dbReference>
<dbReference type="GO" id="GO:0005816">
    <property type="term" value="C:spindle pole body"/>
    <property type="evidence" value="ECO:0007669"/>
    <property type="project" value="TreeGrafter"/>
</dbReference>
<evidence type="ECO:0000259" key="5">
    <source>
        <dbReference type="PROSITE" id="PS51460"/>
    </source>
</evidence>
<evidence type="ECO:0000256" key="1">
    <source>
        <dbReference type="ARBA" id="ARBA00004245"/>
    </source>
</evidence>
<feature type="compositionally biased region" description="Polar residues" evidence="4">
    <location>
        <begin position="541"/>
        <end position="556"/>
    </location>
</feature>
<reference evidence="6 7" key="1">
    <citation type="submission" date="2015-04" db="EMBL/GenBank/DDBJ databases">
        <title>Complete genome sequence of Schizopora paradoxa KUC8140, a cosmopolitan wood degrader in East Asia.</title>
        <authorList>
            <consortium name="DOE Joint Genome Institute"/>
            <person name="Min B."/>
            <person name="Park H."/>
            <person name="Jang Y."/>
            <person name="Kim J.-J."/>
            <person name="Kim K.H."/>
            <person name="Pangilinan J."/>
            <person name="Lipzen A."/>
            <person name="Riley R."/>
            <person name="Grigoriev I.V."/>
            <person name="Spatafora J.W."/>
            <person name="Choi I.-G."/>
        </authorList>
    </citation>
    <scope>NUCLEOTIDE SEQUENCE [LARGE SCALE GENOMIC DNA]</scope>
    <source>
        <strain evidence="6 7">KUC8140</strain>
    </source>
</reference>
<feature type="compositionally biased region" description="Low complexity" evidence="4">
    <location>
        <begin position="484"/>
        <end position="512"/>
    </location>
</feature>
<keyword evidence="2" id="KW-0963">Cytoplasm</keyword>
<dbReference type="InterPro" id="IPR003108">
    <property type="entry name" value="GAR_dom"/>
</dbReference>
<feature type="compositionally biased region" description="Polar residues" evidence="4">
    <location>
        <begin position="589"/>
        <end position="598"/>
    </location>
</feature>
<feature type="region of interest" description="Disordered" evidence="4">
    <location>
        <begin position="266"/>
        <end position="309"/>
    </location>
</feature>
<sequence>MTELSYSMSDIQTRIFEIQELRHQSQSSEDASSSSTTVIDQALMSLDERLEGVNRGMKSVNDAMQPFLLQAPTPKPDAEDGDEDEADEASALLRKHTALVAEWESVQDETEVLREELKEDKWLTVFRTVSEQADGMMSSLEKAVQRCQDFIWRAHRRAAAAEESPRSSFSGSPSNSERKKAPLTYETFLSLQDSFEAKKKHYMPATSKVLSIIDKGVQDRVTKNGECLRRHAESTARWKNLRERITRTDVEMEKVRRLFLSDCNDETESVMSDRTSKSSIPMNSSTGHGLATPPSEGSRGRSNAMGTLSRSMSPLRKFAKKLTKVGRGTPTQSPSPAPNSKTPATVPTLKTLKKRQSLFPMKNPISAMTAVTPERFTHKHSHSFTPESPSMSRKQSETNSSVAGSTVKLKGPKWNSSTKVEDEGIRTVKVTKKPSLNSMRVLPPLGDIPPVPPLPGHNRPSSRSSFASSRPWSPITASQGSTTRSSISRPPSRASPSASGSRANGRGRPSAGTIVPTPPYWRSVSGSSEMSFEDSSAQSSLMQRLSPTPSTMTDGTSYPPRSKTPMGTPIPHPRPPSRSMIPIPKLAFSSASRPSTAMSDYDDNPPRPGSSMSFRSSANRAQTPEYALRSRVSQLPYYSTPNDPSPSSPSHVQSPSATLRRASSRLPPSSFRDSAPHLPQTPSHSQPRSVSSGSRPASRSSSRAGEAYIPGYDNAQMQRKYIPHNPNDPLDAEIAAVVNAFPHGLLVERVDPPMPARAPPPAENEEVKAQYAFTNQLARKVVTCRLLTMGRATAKSRKKVMCRVGGGWQELQLYILNRQAGM</sequence>
<accession>A0A0H2S8K3</accession>